<gene>
    <name evidence="2" type="ORF">P8935_11635</name>
</gene>
<proteinExistence type="predicted"/>
<reference evidence="2" key="1">
    <citation type="submission" date="2023-03" db="EMBL/GenBank/DDBJ databases">
        <title>Edaphobacter sp.</title>
        <authorList>
            <person name="Huber K.J."/>
            <person name="Papendorf J."/>
            <person name="Pilke C."/>
            <person name="Bunk B."/>
            <person name="Sproeer C."/>
            <person name="Pester M."/>
        </authorList>
    </citation>
    <scope>NUCLEOTIDE SEQUENCE</scope>
    <source>
        <strain evidence="2">DSM 110680</strain>
    </source>
</reference>
<evidence type="ECO:0000256" key="1">
    <source>
        <dbReference type="SAM" id="MobiDB-lite"/>
    </source>
</evidence>
<protein>
    <submittedName>
        <fullName evidence="2">Uncharacterized protein</fullName>
    </submittedName>
</protein>
<dbReference type="EMBL" id="CP121196">
    <property type="protein sequence ID" value="XBH19945.1"/>
    <property type="molecule type" value="Genomic_DNA"/>
</dbReference>
<sequence>MQEELPVTGVVPTSAMTGEDEEETARLRDMEGQARAFLSSFQWCESIEGLYFGDGVGGVCTVFFAHIKPSRPDVDEYLWVVVGDLPSAYLVTDDCRTPKQALEGYIEEMRKWVALAKAGQTSHDVIPVNVPPTLESAEALESRLDALEQKIIPQWFDQTDTVQ</sequence>
<accession>A0AAU7DQL7</accession>
<name>A0AAU7DQL7_9BACT</name>
<dbReference type="AlphaFoldDB" id="A0AAU7DQL7"/>
<feature type="region of interest" description="Disordered" evidence="1">
    <location>
        <begin position="1"/>
        <end position="21"/>
    </location>
</feature>
<organism evidence="2">
    <name type="scientific">Telmatobacter sp. DSM 110680</name>
    <dbReference type="NCBI Taxonomy" id="3036704"/>
    <lineage>
        <taxon>Bacteria</taxon>
        <taxon>Pseudomonadati</taxon>
        <taxon>Acidobacteriota</taxon>
        <taxon>Terriglobia</taxon>
        <taxon>Terriglobales</taxon>
        <taxon>Acidobacteriaceae</taxon>
        <taxon>Telmatobacter</taxon>
    </lineage>
</organism>
<evidence type="ECO:0000313" key="2">
    <source>
        <dbReference type="EMBL" id="XBH19945.1"/>
    </source>
</evidence>
<dbReference type="RefSeq" id="WP_348265167.1">
    <property type="nucleotide sequence ID" value="NZ_CP121196.1"/>
</dbReference>